<evidence type="ECO:0000313" key="2">
    <source>
        <dbReference type="Proteomes" id="UP000033858"/>
    </source>
</evidence>
<protein>
    <submittedName>
        <fullName evidence="1">Uncharacterized protein</fullName>
    </submittedName>
</protein>
<sequence length="299" mass="33578">MELSPVDTQVLVNILKVLGPVGVPGFGTYSTNEDAECKCPQVIHELESFADVEGPIVWDPVSGEIVYKPKNADNRKKIIGPLMNSIVASALGAPTEKYPFLFSAFLKSLREKHVLFYMFDSDIQNALSEFNLDGKIKDYDGDYLHVNDANLGGRKSNLYVTQEVSQEIEIEKGGGIVKTVTLTYKNPEKHDGWLNSILPNWVRVYVPKGSELLAVEGLEDKVEPYEDLGKTVFAGLFQLRPEGISKVTFKYRLPFTVPKNYKMLIQKQPGTDAPLYTISTGKRTQEFLLKTDREIKLRI</sequence>
<comment type="caution">
    <text evidence="1">The sequence shown here is derived from an EMBL/GenBank/DDBJ whole genome shotgun (WGS) entry which is preliminary data.</text>
</comment>
<evidence type="ECO:0000313" key="1">
    <source>
        <dbReference type="EMBL" id="KKR84616.1"/>
    </source>
</evidence>
<dbReference type="EMBL" id="LCAE01000045">
    <property type="protein sequence ID" value="KKR84616.1"/>
    <property type="molecule type" value="Genomic_DNA"/>
</dbReference>
<proteinExistence type="predicted"/>
<dbReference type="Proteomes" id="UP000033858">
    <property type="component" value="Unassembled WGS sequence"/>
</dbReference>
<gene>
    <name evidence="1" type="ORF">UU32_C0045G0006</name>
</gene>
<name>A0A0G0UBB7_9BACT</name>
<organism evidence="1 2">
    <name type="scientific">Candidatus Woesebacteria bacterium GW2011_GWB1_41_10</name>
    <dbReference type="NCBI Taxonomy" id="1618577"/>
    <lineage>
        <taxon>Bacteria</taxon>
        <taxon>Candidatus Woeseibacteriota</taxon>
    </lineage>
</organism>
<dbReference type="AlphaFoldDB" id="A0A0G0UBB7"/>
<reference evidence="1 2" key="1">
    <citation type="journal article" date="2015" name="Nature">
        <title>rRNA introns, odd ribosomes, and small enigmatic genomes across a large radiation of phyla.</title>
        <authorList>
            <person name="Brown C.T."/>
            <person name="Hug L.A."/>
            <person name="Thomas B.C."/>
            <person name="Sharon I."/>
            <person name="Castelle C.J."/>
            <person name="Singh A."/>
            <person name="Wilkins M.J."/>
            <person name="Williams K.H."/>
            <person name="Banfield J.F."/>
        </authorList>
    </citation>
    <scope>NUCLEOTIDE SEQUENCE [LARGE SCALE GENOMIC DNA]</scope>
</reference>
<accession>A0A0G0UBB7</accession>